<protein>
    <submittedName>
        <fullName evidence="8">Putative reductive dehalogenase subunit A</fullName>
    </submittedName>
</protein>
<keyword evidence="5" id="KW-0411">Iron-sulfur</keyword>
<dbReference type="SUPFAM" id="SSF54862">
    <property type="entry name" value="4Fe-4S ferredoxins"/>
    <property type="match status" value="1"/>
</dbReference>
<dbReference type="InterPro" id="IPR017896">
    <property type="entry name" value="4Fe4S_Fe-S-bd"/>
</dbReference>
<reference evidence="8" key="1">
    <citation type="journal article" date="2003" name="FEMS Microbiol. Ecol.">
        <title>Detection by PCR of reductive dehalogenase motifs in a sulfidogenic 2-bromophenol-degrading consortium enriched from estuarine sediment.</title>
        <authorList>
            <person name="Rhee S.-K."/>
            <person name="Fennell D.E."/>
            <person name="Haggblom M.M."/>
            <person name="Kerkhof L.J."/>
        </authorList>
    </citation>
    <scope>NUCLEOTIDE SEQUENCE</scope>
</reference>
<evidence type="ECO:0000256" key="3">
    <source>
        <dbReference type="ARBA" id="ARBA00022729"/>
    </source>
</evidence>
<dbReference type="GO" id="GO:0051536">
    <property type="term" value="F:iron-sulfur cluster binding"/>
    <property type="evidence" value="ECO:0007669"/>
    <property type="project" value="UniProtKB-KW"/>
</dbReference>
<evidence type="ECO:0000256" key="2">
    <source>
        <dbReference type="ARBA" id="ARBA00022723"/>
    </source>
</evidence>
<keyword evidence="4" id="KW-0408">Iron</keyword>
<evidence type="ECO:0000256" key="5">
    <source>
        <dbReference type="ARBA" id="ARBA00023014"/>
    </source>
</evidence>
<name>Q8GGV7_9BACT</name>
<dbReference type="NCBIfam" id="TIGR02486">
    <property type="entry name" value="RDH"/>
    <property type="match status" value="1"/>
</dbReference>
<comment type="subcellular location">
    <subcellularLocation>
        <location evidence="1">Cell envelope</location>
    </subcellularLocation>
</comment>
<dbReference type="InterPro" id="IPR012832">
    <property type="entry name" value="RDH"/>
</dbReference>
<evidence type="ECO:0000256" key="4">
    <source>
        <dbReference type="ARBA" id="ARBA00023004"/>
    </source>
</evidence>
<proteinExistence type="predicted"/>
<dbReference type="InterPro" id="IPR017900">
    <property type="entry name" value="4Fe4S_Fe_S_CS"/>
</dbReference>
<keyword evidence="6" id="KW-0472">Membrane</keyword>
<sequence>AFRTDLYNNSDAHWSSETYAQILQTKSEIDGRLYTDSVKYPGFGRRGAALLHSCLPDSVEALQKYPDGSTHNSFTGDCDLVNGVYKDVLSGFLAPLTEEWNGTPEENARMIRTMCRYFDGYDVRFWPSMRNLKKILNTHMCDDLVNFTSKVRKYVFRDVDKPYVTDTEAVIPNKFKYAIILATGDTHSTLSLPMSAQEAASIAMFHGCFRANYPQLGIQRFLGNLGFSSVGGSARRGLGQHVAAAVCSGFGELGRMQQVMQAGFSGADWIGTTRIILTDLPLPTSNPIDAGMAKFCETCLKCANVCPSGAIQKTPEPTWDISSDSSNPDLKPMLFNNPGKKSWYYNHARCARWMNEHAGFCGLCSASCVFNKQPYSSVHEVILGVVGNTSIFNSFFTKVDGAFGYGKYEVNVETHAGDDFWDLEYDMPIWGVDRSADK</sequence>
<evidence type="ECO:0000256" key="1">
    <source>
        <dbReference type="ARBA" id="ARBA00004196"/>
    </source>
</evidence>
<gene>
    <name evidence="8" type="primary">rdh63A</name>
</gene>
<dbReference type="Gene3D" id="3.30.70.20">
    <property type="match status" value="1"/>
</dbReference>
<evidence type="ECO:0000313" key="8">
    <source>
        <dbReference type="EMBL" id="AAO15649.1"/>
    </source>
</evidence>
<evidence type="ECO:0000259" key="7">
    <source>
        <dbReference type="PROSITE" id="PS51379"/>
    </source>
</evidence>
<organism evidence="8">
    <name type="scientific">uncultured marine bacterium</name>
    <dbReference type="NCBI Taxonomy" id="56765"/>
    <lineage>
        <taxon>Bacteria</taxon>
        <taxon>environmental samples</taxon>
    </lineage>
</organism>
<feature type="domain" description="4Fe-4S ferredoxin-type" evidence="7">
    <location>
        <begin position="284"/>
        <end position="316"/>
    </location>
</feature>
<dbReference type="GO" id="GO:0030313">
    <property type="term" value="C:cell envelope"/>
    <property type="evidence" value="ECO:0007669"/>
    <property type="project" value="UniProtKB-SubCell"/>
</dbReference>
<dbReference type="PROSITE" id="PS00198">
    <property type="entry name" value="4FE4S_FER_1"/>
    <property type="match status" value="1"/>
</dbReference>
<keyword evidence="2" id="KW-0479">Metal-binding</keyword>
<keyword evidence="3" id="KW-0732">Signal</keyword>
<evidence type="ECO:0000256" key="6">
    <source>
        <dbReference type="ARBA" id="ARBA00023136"/>
    </source>
</evidence>
<dbReference type="EMBL" id="AF462232">
    <property type="protein sequence ID" value="AAO15649.1"/>
    <property type="molecule type" value="Genomic_DNA"/>
</dbReference>
<feature type="non-terminal residue" evidence="8">
    <location>
        <position position="1"/>
    </location>
</feature>
<dbReference type="GO" id="GO:0046872">
    <property type="term" value="F:metal ion binding"/>
    <property type="evidence" value="ECO:0007669"/>
    <property type="project" value="UniProtKB-KW"/>
</dbReference>
<accession>Q8GGV7</accession>
<dbReference type="AlphaFoldDB" id="Q8GGV7"/>
<dbReference type="PROSITE" id="PS51379">
    <property type="entry name" value="4FE4S_FER_2"/>
    <property type="match status" value="1"/>
</dbReference>